<dbReference type="GO" id="GO:0016301">
    <property type="term" value="F:kinase activity"/>
    <property type="evidence" value="ECO:0007669"/>
    <property type="project" value="UniProtKB-KW"/>
</dbReference>
<evidence type="ECO:0000259" key="3">
    <source>
        <dbReference type="Pfam" id="PF00294"/>
    </source>
</evidence>
<proteinExistence type="predicted"/>
<keyword evidence="1" id="KW-0808">Transferase</keyword>
<evidence type="ECO:0000256" key="1">
    <source>
        <dbReference type="ARBA" id="ARBA00022679"/>
    </source>
</evidence>
<reference evidence="4 5" key="1">
    <citation type="submission" date="2019-06" db="EMBL/GenBank/DDBJ databases">
        <title>Sequencing the genomes of 1000 actinobacteria strains.</title>
        <authorList>
            <person name="Klenk H.-P."/>
        </authorList>
    </citation>
    <scope>NUCLEOTIDE SEQUENCE [LARGE SCALE GENOMIC DNA]</scope>
    <source>
        <strain evidence="4 5">DSM 24617</strain>
    </source>
</reference>
<dbReference type="InterPro" id="IPR011611">
    <property type="entry name" value="PfkB_dom"/>
</dbReference>
<keyword evidence="2 4" id="KW-0418">Kinase</keyword>
<dbReference type="SUPFAM" id="SSF53613">
    <property type="entry name" value="Ribokinase-like"/>
    <property type="match status" value="1"/>
</dbReference>
<dbReference type="AlphaFoldDB" id="A0A542XAJ1"/>
<evidence type="ECO:0000313" key="4">
    <source>
        <dbReference type="EMBL" id="TQL32848.1"/>
    </source>
</evidence>
<sequence length="313" mass="32212">MSRVIHTGQALVDLVLRVDDLPRRGGNVMADEGTRYAAGSVNILLAAARSGAECVLAGAHGTGPNGDLIRSALEAEGVSVVAEPVADLDSGVCVVMVEPTGERTFVTTRAAERLLTVDGLAASEPRPGDLVCLTGYSLVGRTRDPLLEWLDTLDPGALVVLDPGAIFADLEPALRERVLARTSVWTSNADEARALVGAGDEIDLAQAARAVASLLPEGAVVIVRDGPAGCVVHERGASTDVPGYPRKPIDTNGAGDAHTGVLVAEAAQGTDWVTAARRGNAAGAIKVTREGPATAPTRAEIDAFLAAEEGQRP</sequence>
<gene>
    <name evidence="4" type="ORF">FB554_0981</name>
</gene>
<keyword evidence="5" id="KW-1185">Reference proteome</keyword>
<organism evidence="4 5">
    <name type="scientific">Barrientosiimonas humi</name>
    <dbReference type="NCBI Taxonomy" id="999931"/>
    <lineage>
        <taxon>Bacteria</taxon>
        <taxon>Bacillati</taxon>
        <taxon>Actinomycetota</taxon>
        <taxon>Actinomycetes</taxon>
        <taxon>Micrococcales</taxon>
        <taxon>Dermacoccaceae</taxon>
        <taxon>Barrientosiimonas</taxon>
    </lineage>
</organism>
<dbReference type="Pfam" id="PF00294">
    <property type="entry name" value="PfkB"/>
    <property type="match status" value="1"/>
</dbReference>
<name>A0A542XAJ1_9MICO</name>
<dbReference type="InterPro" id="IPR029056">
    <property type="entry name" value="Ribokinase-like"/>
</dbReference>
<dbReference type="GO" id="GO:0005829">
    <property type="term" value="C:cytosol"/>
    <property type="evidence" value="ECO:0007669"/>
    <property type="project" value="TreeGrafter"/>
</dbReference>
<comment type="caution">
    <text evidence="4">The sequence shown here is derived from an EMBL/GenBank/DDBJ whole genome shotgun (WGS) entry which is preliminary data.</text>
</comment>
<dbReference type="Proteomes" id="UP000318336">
    <property type="component" value="Unassembled WGS sequence"/>
</dbReference>
<dbReference type="PANTHER" id="PTHR10584">
    <property type="entry name" value="SUGAR KINASE"/>
    <property type="match status" value="1"/>
</dbReference>
<protein>
    <submittedName>
        <fullName evidence="4">Sugar/nucleoside kinase (Ribokinase family)</fullName>
    </submittedName>
</protein>
<dbReference type="OrthoDB" id="8578462at2"/>
<feature type="domain" description="Carbohydrate kinase PfkB" evidence="3">
    <location>
        <begin position="2"/>
        <end position="294"/>
    </location>
</feature>
<evidence type="ECO:0000256" key="2">
    <source>
        <dbReference type="ARBA" id="ARBA00022777"/>
    </source>
</evidence>
<dbReference type="EMBL" id="VFOK01000001">
    <property type="protein sequence ID" value="TQL32848.1"/>
    <property type="molecule type" value="Genomic_DNA"/>
</dbReference>
<dbReference type="Gene3D" id="3.40.1190.20">
    <property type="match status" value="1"/>
</dbReference>
<evidence type="ECO:0000313" key="5">
    <source>
        <dbReference type="Proteomes" id="UP000318336"/>
    </source>
</evidence>
<accession>A0A542XAJ1</accession>
<dbReference type="RefSeq" id="WP_142004943.1">
    <property type="nucleotide sequence ID" value="NZ_CAJTBP010000001.1"/>
</dbReference>
<dbReference type="PANTHER" id="PTHR10584:SF166">
    <property type="entry name" value="RIBOKINASE"/>
    <property type="match status" value="1"/>
</dbReference>